<evidence type="ECO:0000256" key="1">
    <source>
        <dbReference type="ARBA" id="ARBA00004127"/>
    </source>
</evidence>
<dbReference type="OrthoDB" id="9800034at2"/>
<keyword evidence="2 5" id="KW-0812">Transmembrane</keyword>
<evidence type="ECO:0000256" key="4">
    <source>
        <dbReference type="ARBA" id="ARBA00023136"/>
    </source>
</evidence>
<evidence type="ECO:0000256" key="5">
    <source>
        <dbReference type="SAM" id="Phobius"/>
    </source>
</evidence>
<dbReference type="KEGG" id="cpip:CJF12_17935"/>
<comment type="subcellular location">
    <subcellularLocation>
        <location evidence="1">Endomembrane system</location>
        <topology evidence="1">Multi-pass membrane protein</topology>
    </subcellularLocation>
</comment>
<comment type="caution">
    <text evidence="7">The sequence shown here is derived from an EMBL/GenBank/DDBJ whole genome shotgun (WGS) entry which is preliminary data.</text>
</comment>
<protein>
    <recommendedName>
        <fullName evidence="6">DUF1232 domain-containing protein</fullName>
    </recommendedName>
</protein>
<dbReference type="AlphaFoldDB" id="A0A086AKK8"/>
<evidence type="ECO:0000256" key="3">
    <source>
        <dbReference type="ARBA" id="ARBA00022989"/>
    </source>
</evidence>
<evidence type="ECO:0000313" key="7">
    <source>
        <dbReference type="EMBL" id="KFF17222.1"/>
    </source>
</evidence>
<dbReference type="RefSeq" id="WP_034687291.1">
    <property type="nucleotide sequence ID" value="NZ_CP023049.2"/>
</dbReference>
<keyword evidence="8" id="KW-1185">Reference proteome</keyword>
<evidence type="ECO:0000256" key="2">
    <source>
        <dbReference type="ARBA" id="ARBA00022692"/>
    </source>
</evidence>
<name>A0A086AKK8_9FLAO</name>
<evidence type="ECO:0000259" key="6">
    <source>
        <dbReference type="Pfam" id="PF06803"/>
    </source>
</evidence>
<dbReference type="Proteomes" id="UP000028709">
    <property type="component" value="Unassembled WGS sequence"/>
</dbReference>
<dbReference type="GO" id="GO:0012505">
    <property type="term" value="C:endomembrane system"/>
    <property type="evidence" value="ECO:0007669"/>
    <property type="project" value="UniProtKB-SubCell"/>
</dbReference>
<dbReference type="EMBL" id="JPRJ01000046">
    <property type="protein sequence ID" value="KFF17222.1"/>
    <property type="molecule type" value="Genomic_DNA"/>
</dbReference>
<keyword evidence="4 5" id="KW-0472">Membrane</keyword>
<keyword evidence="3 5" id="KW-1133">Transmembrane helix</keyword>
<feature type="transmembrane region" description="Helical" evidence="5">
    <location>
        <begin position="37"/>
        <end position="58"/>
    </location>
</feature>
<dbReference type="eggNOG" id="COG3339">
    <property type="taxonomic scope" value="Bacteria"/>
</dbReference>
<feature type="domain" description="DUF1232" evidence="6">
    <location>
        <begin position="45"/>
        <end position="78"/>
    </location>
</feature>
<reference evidence="7 8" key="1">
    <citation type="submission" date="2014-07" db="EMBL/GenBank/DDBJ databases">
        <title>Genome of Chryseobacterium piperi CTM.</title>
        <authorList>
            <person name="Pipes S.E."/>
            <person name="Stropko S.J."/>
            <person name="Newman J.D."/>
        </authorList>
    </citation>
    <scope>NUCLEOTIDE SEQUENCE [LARGE SCALE GENOMIC DNA]</scope>
    <source>
        <strain evidence="7 8">CTM</strain>
    </source>
</reference>
<feature type="transmembrane region" description="Helical" evidence="5">
    <location>
        <begin position="64"/>
        <end position="82"/>
    </location>
</feature>
<dbReference type="InterPro" id="IPR010652">
    <property type="entry name" value="DUF1232"/>
</dbReference>
<dbReference type="STRING" id="558152.IQ37_17195"/>
<organism evidence="7 8">
    <name type="scientific">Chryseobacterium piperi</name>
    <dbReference type="NCBI Taxonomy" id="558152"/>
    <lineage>
        <taxon>Bacteria</taxon>
        <taxon>Pseudomonadati</taxon>
        <taxon>Bacteroidota</taxon>
        <taxon>Flavobacteriia</taxon>
        <taxon>Flavobacteriales</taxon>
        <taxon>Weeksellaceae</taxon>
        <taxon>Chryseobacterium group</taxon>
        <taxon>Chryseobacterium</taxon>
    </lineage>
</organism>
<proteinExistence type="predicted"/>
<gene>
    <name evidence="7" type="ORF">IQ37_17195</name>
</gene>
<sequence>MKYSKLNLAKEAINHKGFVKKIPDIFRMVKYWKKGIYPMRSIDIILPLLGIVYIISPIDLIPEVAVPVLGVLDDLAVLYLVIPKLIKEVDKFLLWEVEQKINTGNTKIIDAQIIK</sequence>
<evidence type="ECO:0000313" key="8">
    <source>
        <dbReference type="Proteomes" id="UP000028709"/>
    </source>
</evidence>
<dbReference type="Pfam" id="PF06803">
    <property type="entry name" value="DUF1232"/>
    <property type="match status" value="1"/>
</dbReference>
<accession>A0A086AKK8</accession>